<evidence type="ECO:0000259" key="6">
    <source>
        <dbReference type="PROSITE" id="PS50127"/>
    </source>
</evidence>
<dbReference type="PANTHER" id="PTHR24068">
    <property type="entry name" value="UBIQUITIN-CONJUGATING ENZYME E2"/>
    <property type="match status" value="1"/>
</dbReference>
<evidence type="ECO:0000256" key="5">
    <source>
        <dbReference type="ARBA" id="ARBA00022840"/>
    </source>
</evidence>
<dbReference type="SUPFAM" id="SSF81383">
    <property type="entry name" value="F-box domain"/>
    <property type="match status" value="1"/>
</dbReference>
<name>A0A3S1BCZ8_ELYCH</name>
<dbReference type="CDD" id="cd23826">
    <property type="entry name" value="UEV_Morgue-like"/>
    <property type="match status" value="1"/>
</dbReference>
<keyword evidence="3" id="KW-0547">Nucleotide-binding</keyword>
<proteinExistence type="predicted"/>
<organism evidence="8 9">
    <name type="scientific">Elysia chlorotica</name>
    <name type="common">Eastern emerald elysia</name>
    <name type="synonym">Sea slug</name>
    <dbReference type="NCBI Taxonomy" id="188477"/>
    <lineage>
        <taxon>Eukaryota</taxon>
        <taxon>Metazoa</taxon>
        <taxon>Spiralia</taxon>
        <taxon>Lophotrochozoa</taxon>
        <taxon>Mollusca</taxon>
        <taxon>Gastropoda</taxon>
        <taxon>Heterobranchia</taxon>
        <taxon>Euthyneura</taxon>
        <taxon>Panpulmonata</taxon>
        <taxon>Sacoglossa</taxon>
        <taxon>Placobranchoidea</taxon>
        <taxon>Plakobranchidae</taxon>
        <taxon>Elysia</taxon>
    </lineage>
</organism>
<feature type="domain" description="UBC core" evidence="6">
    <location>
        <begin position="258"/>
        <end position="404"/>
    </location>
</feature>
<dbReference type="PROSITE" id="PS50181">
    <property type="entry name" value="FBOX"/>
    <property type="match status" value="1"/>
</dbReference>
<evidence type="ECO:0000256" key="3">
    <source>
        <dbReference type="ARBA" id="ARBA00022741"/>
    </source>
</evidence>
<protein>
    <recommendedName>
        <fullName evidence="1">E2 ubiquitin-conjugating enzyme</fullName>
        <ecNumber evidence="1">2.3.2.23</ecNumber>
    </recommendedName>
</protein>
<dbReference type="InterPro" id="IPR036047">
    <property type="entry name" value="F-box-like_dom_sf"/>
</dbReference>
<dbReference type="EC" id="2.3.2.23" evidence="1"/>
<dbReference type="SMART" id="SM00256">
    <property type="entry name" value="FBOX"/>
    <property type="match status" value="1"/>
</dbReference>
<dbReference type="InterPro" id="IPR000608">
    <property type="entry name" value="UBC"/>
</dbReference>
<dbReference type="EMBL" id="RQTK01000355">
    <property type="protein sequence ID" value="RUS81105.1"/>
    <property type="molecule type" value="Genomic_DNA"/>
</dbReference>
<dbReference type="AlphaFoldDB" id="A0A3S1BCZ8"/>
<evidence type="ECO:0000256" key="4">
    <source>
        <dbReference type="ARBA" id="ARBA00022786"/>
    </source>
</evidence>
<dbReference type="Proteomes" id="UP000271974">
    <property type="component" value="Unassembled WGS sequence"/>
</dbReference>
<gene>
    <name evidence="8" type="ORF">EGW08_011145</name>
</gene>
<dbReference type="GO" id="GO:0005524">
    <property type="term" value="F:ATP binding"/>
    <property type="evidence" value="ECO:0007669"/>
    <property type="project" value="UniProtKB-KW"/>
</dbReference>
<sequence>MSFLQLMRSLTPDGALGKESGRIVEQYLKVEQYDKCMMCEGFYGGNFGQPVCSTCHLFLFSVDLKGEGEEGDERVNVFRAKVDSDDSGTEEPGAEADFYASNNVQEREELLFQSGQAIRPKSNRLAVRIAALTKPRESDRLAERLAALTTPRESDNSARNLMESLPPEVLLLVFKNLDDISIWVASNVCTRWRQILEAEISQSQWKHFVQRRWPLFRPQYKFRCWKKIYTQLLQSSPCRYCLESMMLQSTPPIKENSWRHKRLRSELKALTTDPPEGIQAMPLDHLCCHWQASITGPQGSPYEGGLFLLYLQIPQSYPMRPPKVWFITRIFHPNISRHGDVGLDSIQHNWSLALTISKVLISIQSLLTDPHCGVCMEPSIGKMFCSHRAHFDQIARLCTWRYAMHDYVPFLTNDRLTA</sequence>
<comment type="caution">
    <text evidence="8">The sequence shown here is derived from an EMBL/GenBank/DDBJ whole genome shotgun (WGS) entry which is preliminary data.</text>
</comment>
<dbReference type="InterPro" id="IPR001810">
    <property type="entry name" value="F-box_dom"/>
</dbReference>
<dbReference type="Pfam" id="PF00179">
    <property type="entry name" value="UQ_con"/>
    <property type="match status" value="1"/>
</dbReference>
<dbReference type="PROSITE" id="PS50127">
    <property type="entry name" value="UBC_2"/>
    <property type="match status" value="1"/>
</dbReference>
<keyword evidence="9" id="KW-1185">Reference proteome</keyword>
<dbReference type="OrthoDB" id="9973183at2759"/>
<dbReference type="SUPFAM" id="SSF54495">
    <property type="entry name" value="UBC-like"/>
    <property type="match status" value="1"/>
</dbReference>
<evidence type="ECO:0000313" key="8">
    <source>
        <dbReference type="EMBL" id="RUS81105.1"/>
    </source>
</evidence>
<keyword evidence="2" id="KW-0808">Transferase</keyword>
<evidence type="ECO:0000256" key="1">
    <source>
        <dbReference type="ARBA" id="ARBA00012486"/>
    </source>
</evidence>
<dbReference type="Pfam" id="PF12937">
    <property type="entry name" value="F-box-like"/>
    <property type="match status" value="1"/>
</dbReference>
<dbReference type="STRING" id="188477.A0A3S1BCZ8"/>
<dbReference type="SMART" id="SM00212">
    <property type="entry name" value="UBCc"/>
    <property type="match status" value="1"/>
</dbReference>
<feature type="domain" description="F-box" evidence="7">
    <location>
        <begin position="159"/>
        <end position="208"/>
    </location>
</feature>
<accession>A0A3S1BCZ8</accession>
<evidence type="ECO:0000259" key="7">
    <source>
        <dbReference type="PROSITE" id="PS50181"/>
    </source>
</evidence>
<reference evidence="8 9" key="1">
    <citation type="submission" date="2019-01" db="EMBL/GenBank/DDBJ databases">
        <title>A draft genome assembly of the solar-powered sea slug Elysia chlorotica.</title>
        <authorList>
            <person name="Cai H."/>
            <person name="Li Q."/>
            <person name="Fang X."/>
            <person name="Li J."/>
            <person name="Curtis N.E."/>
            <person name="Altenburger A."/>
            <person name="Shibata T."/>
            <person name="Feng M."/>
            <person name="Maeda T."/>
            <person name="Schwartz J.A."/>
            <person name="Shigenobu S."/>
            <person name="Lundholm N."/>
            <person name="Nishiyama T."/>
            <person name="Yang H."/>
            <person name="Hasebe M."/>
            <person name="Li S."/>
            <person name="Pierce S.K."/>
            <person name="Wang J."/>
        </authorList>
    </citation>
    <scope>NUCLEOTIDE SEQUENCE [LARGE SCALE GENOMIC DNA]</scope>
    <source>
        <strain evidence="8">EC2010</strain>
        <tissue evidence="8">Whole organism of an adult</tissue>
    </source>
</reference>
<dbReference type="CDD" id="cd09917">
    <property type="entry name" value="F-box_SF"/>
    <property type="match status" value="1"/>
</dbReference>
<dbReference type="FunFam" id="3.10.110.10:FF:000060">
    <property type="entry name" value="Ubiquitin conjugating enzyme (UbcB)"/>
    <property type="match status" value="1"/>
</dbReference>
<keyword evidence="5" id="KW-0067">ATP-binding</keyword>
<dbReference type="Gene3D" id="3.10.110.10">
    <property type="entry name" value="Ubiquitin Conjugating Enzyme"/>
    <property type="match status" value="1"/>
</dbReference>
<dbReference type="Gene3D" id="1.20.1280.50">
    <property type="match status" value="1"/>
</dbReference>
<evidence type="ECO:0000256" key="2">
    <source>
        <dbReference type="ARBA" id="ARBA00022679"/>
    </source>
</evidence>
<evidence type="ECO:0000313" key="9">
    <source>
        <dbReference type="Proteomes" id="UP000271974"/>
    </source>
</evidence>
<dbReference type="GO" id="GO:0061631">
    <property type="term" value="F:ubiquitin conjugating enzyme activity"/>
    <property type="evidence" value="ECO:0007669"/>
    <property type="project" value="UniProtKB-EC"/>
</dbReference>
<dbReference type="InterPro" id="IPR016135">
    <property type="entry name" value="UBQ-conjugating_enzyme/RWD"/>
</dbReference>
<keyword evidence="4" id="KW-0833">Ubl conjugation pathway</keyword>